<dbReference type="PANTHER" id="PTHR46481:SF6">
    <property type="entry name" value="ZINC FINGER BED DOMAIN-CONTAINING PROTEIN RICESLEEPER 2-LIKE"/>
    <property type="match status" value="1"/>
</dbReference>
<evidence type="ECO:0000256" key="1">
    <source>
        <dbReference type="ARBA" id="ARBA00023125"/>
    </source>
</evidence>
<dbReference type="EMBL" id="JBBNAG010000006">
    <property type="protein sequence ID" value="KAK9125401.1"/>
    <property type="molecule type" value="Genomic_DNA"/>
</dbReference>
<evidence type="ECO:0000313" key="5">
    <source>
        <dbReference type="Proteomes" id="UP001419268"/>
    </source>
</evidence>
<dbReference type="Proteomes" id="UP001419268">
    <property type="component" value="Unassembled WGS sequence"/>
</dbReference>
<dbReference type="Pfam" id="PF14372">
    <property type="entry name" value="hAT-like_RNase-H"/>
    <property type="match status" value="1"/>
</dbReference>
<evidence type="ECO:0000259" key="2">
    <source>
        <dbReference type="Pfam" id="PF05699"/>
    </source>
</evidence>
<feature type="domain" description="HAT C-terminal dimerisation" evidence="2">
    <location>
        <begin position="501"/>
        <end position="583"/>
    </location>
</feature>
<name>A0AAP0J3F6_9MAGN</name>
<proteinExistence type="predicted"/>
<dbReference type="PANTHER" id="PTHR46481">
    <property type="entry name" value="ZINC FINGER BED DOMAIN-CONTAINING PROTEIN 4"/>
    <property type="match status" value="1"/>
</dbReference>
<evidence type="ECO:0000259" key="3">
    <source>
        <dbReference type="Pfam" id="PF14372"/>
    </source>
</evidence>
<dbReference type="GO" id="GO:0003677">
    <property type="term" value="F:DNA binding"/>
    <property type="evidence" value="ECO:0007669"/>
    <property type="project" value="UniProtKB-KW"/>
</dbReference>
<dbReference type="InterPro" id="IPR008906">
    <property type="entry name" value="HATC_C_dom"/>
</dbReference>
<dbReference type="SUPFAM" id="SSF53098">
    <property type="entry name" value="Ribonuclease H-like"/>
    <property type="match status" value="1"/>
</dbReference>
<reference evidence="4 5" key="1">
    <citation type="submission" date="2024-01" db="EMBL/GenBank/DDBJ databases">
        <title>Genome assemblies of Stephania.</title>
        <authorList>
            <person name="Yang L."/>
        </authorList>
    </citation>
    <scope>NUCLEOTIDE SEQUENCE [LARGE SCALE GENOMIC DNA]</scope>
    <source>
        <strain evidence="4">JXDWG</strain>
        <tissue evidence="4">Leaf</tissue>
    </source>
</reference>
<sequence>MSVVLADGNNGTNGMKRHLSGCPNYSRFGNRDVGQMILESSVTGNMGLRSINYDSGVHRENMAMIVIMHELPFTFVDYEYVKFSYTSLVPEIKCVSRNTVKADILKIYKREKRKLFNLLQSLPGRVCLTSDMWTSITSDGYITLTAHYIDEDWVLQKRILNFCFMPPPHSGVAIAEKISALLGSWNLDKKLFSITLDNASANDTFVGIFKNTLRIKDALLVGGEFFHMRCCAHILNLMVQDGLKEIEKILDKVRDSIKFVKGSQSRRKKFLDCATQLAFDCKKGLVQDVVTRWNSTYLMIESALYYRNAFAHLALSDTNYVFCPELEEWNQVEYVFKFLKIFYDLTNIFSGAKYPTINLFFHGMWKIQAQLKDELNNPNHFIRSMASKMQLKFDKYWKDCNEILAIGVILDPRYKTKVVEFAFSKIYGDEGKYKVAIIRDKLQLLFETYSHEFNHSSGDVSSTSNQTPQFVEANDIREDDLYAMGYDFFQGDDVSNEQQSELDIYLHEPLLDRKKNLDIIDFWKSVQYRYPKLSMMARDILAIPLTTVASESAFSTAGRTLDKYRNSLLPENVEALICCRDWVNGAKFKNKSGEHYIISYLIGKL</sequence>
<organism evidence="4 5">
    <name type="scientific">Stephania cephalantha</name>
    <dbReference type="NCBI Taxonomy" id="152367"/>
    <lineage>
        <taxon>Eukaryota</taxon>
        <taxon>Viridiplantae</taxon>
        <taxon>Streptophyta</taxon>
        <taxon>Embryophyta</taxon>
        <taxon>Tracheophyta</taxon>
        <taxon>Spermatophyta</taxon>
        <taxon>Magnoliopsida</taxon>
        <taxon>Ranunculales</taxon>
        <taxon>Menispermaceae</taxon>
        <taxon>Menispermoideae</taxon>
        <taxon>Cissampelideae</taxon>
        <taxon>Stephania</taxon>
    </lineage>
</organism>
<dbReference type="InterPro" id="IPR025525">
    <property type="entry name" value="hAT-like_transposase_RNase-H"/>
</dbReference>
<evidence type="ECO:0008006" key="6">
    <source>
        <dbReference type="Google" id="ProtNLM"/>
    </source>
</evidence>
<dbReference type="InterPro" id="IPR012337">
    <property type="entry name" value="RNaseH-like_sf"/>
</dbReference>
<dbReference type="InterPro" id="IPR052035">
    <property type="entry name" value="ZnF_BED_domain_contain"/>
</dbReference>
<keyword evidence="5" id="KW-1185">Reference proteome</keyword>
<keyword evidence="1" id="KW-0238">DNA-binding</keyword>
<dbReference type="AlphaFoldDB" id="A0AAP0J3F6"/>
<feature type="domain" description="hAT-like transposase RNase-H fold" evidence="3">
    <location>
        <begin position="350"/>
        <end position="449"/>
    </location>
</feature>
<protein>
    <recommendedName>
        <fullName evidence="6">Transposase</fullName>
    </recommendedName>
</protein>
<gene>
    <name evidence="4" type="ORF">Scep_014247</name>
</gene>
<accession>A0AAP0J3F6</accession>
<dbReference type="GO" id="GO:0046983">
    <property type="term" value="F:protein dimerization activity"/>
    <property type="evidence" value="ECO:0007669"/>
    <property type="project" value="InterPro"/>
</dbReference>
<dbReference type="Pfam" id="PF05699">
    <property type="entry name" value="Dimer_Tnp_hAT"/>
    <property type="match status" value="1"/>
</dbReference>
<comment type="caution">
    <text evidence="4">The sequence shown here is derived from an EMBL/GenBank/DDBJ whole genome shotgun (WGS) entry which is preliminary data.</text>
</comment>
<evidence type="ECO:0000313" key="4">
    <source>
        <dbReference type="EMBL" id="KAK9125401.1"/>
    </source>
</evidence>